<protein>
    <recommendedName>
        <fullName evidence="2">CBS domain-containing protein</fullName>
    </recommendedName>
</protein>
<evidence type="ECO:0000313" key="3">
    <source>
        <dbReference type="EMBL" id="RCK54501.1"/>
    </source>
</evidence>
<keyword evidence="4" id="KW-1185">Reference proteome</keyword>
<evidence type="ECO:0000313" key="4">
    <source>
        <dbReference type="Proteomes" id="UP000253472"/>
    </source>
</evidence>
<dbReference type="Gene3D" id="3.10.580.10">
    <property type="entry name" value="CBS-domain"/>
    <property type="match status" value="1"/>
</dbReference>
<gene>
    <name evidence="3" type="ORF">Cantr_04234</name>
</gene>
<dbReference type="SUPFAM" id="SSF54631">
    <property type="entry name" value="CBS-domain pair"/>
    <property type="match status" value="1"/>
</dbReference>
<dbReference type="OrthoDB" id="2536440at2759"/>
<accession>A0A367XNU9</accession>
<evidence type="ECO:0000259" key="2">
    <source>
        <dbReference type="PROSITE" id="PS51371"/>
    </source>
</evidence>
<dbReference type="AlphaFoldDB" id="A0A367XNU9"/>
<dbReference type="PANTHER" id="PTHR42115">
    <property type="entry name" value="BETA-SYNTHASE (BETA-THIONASE), PUTATIVE (AFU_ORTHOLOGUE AFUA_3G08420)-RELATED"/>
    <property type="match status" value="1"/>
</dbReference>
<dbReference type="Pfam" id="PF00571">
    <property type="entry name" value="CBS"/>
    <property type="match status" value="2"/>
</dbReference>
<comment type="caution">
    <text evidence="3">The sequence shown here is derived from an EMBL/GenBank/DDBJ whole genome shotgun (WGS) entry which is preliminary data.</text>
</comment>
<name>A0A367XNU9_9ASCO</name>
<dbReference type="Proteomes" id="UP000253472">
    <property type="component" value="Unassembled WGS sequence"/>
</dbReference>
<dbReference type="InterPro" id="IPR046342">
    <property type="entry name" value="CBS_dom_sf"/>
</dbReference>
<sequence>MSTTPISFATRDYRGATVEDLNMAQAISINPSTSLYDALAVGYENDFTFLPVIDEETKRLLGVINVEDMRNAENKVKNSFLAPVVRNYMVWFNQTAKKKYESRMRQGATSTQTSKTSKILKPRGKRYEVLTPYSPLEQLAKFFNQGNYFAIITGGDGDFVYGVVTPEDLKKYEQARPRL</sequence>
<dbReference type="PROSITE" id="PS51371">
    <property type="entry name" value="CBS"/>
    <property type="match status" value="1"/>
</dbReference>
<dbReference type="PANTHER" id="PTHR42115:SF1">
    <property type="entry name" value="BETA-SYNTHASE (BETA-THIONASE), PUTATIVE (AFU_ORTHOLOGUE AFUA_3G08420)-RELATED"/>
    <property type="match status" value="1"/>
</dbReference>
<evidence type="ECO:0000256" key="1">
    <source>
        <dbReference type="PROSITE-ProRule" id="PRU00703"/>
    </source>
</evidence>
<organism evidence="3 4">
    <name type="scientific">Candida viswanathii</name>
    <dbReference type="NCBI Taxonomy" id="5486"/>
    <lineage>
        <taxon>Eukaryota</taxon>
        <taxon>Fungi</taxon>
        <taxon>Dikarya</taxon>
        <taxon>Ascomycota</taxon>
        <taxon>Saccharomycotina</taxon>
        <taxon>Pichiomycetes</taxon>
        <taxon>Debaryomycetaceae</taxon>
        <taxon>Candida/Lodderomyces clade</taxon>
        <taxon>Candida</taxon>
    </lineage>
</organism>
<dbReference type="EMBL" id="QLNQ01000030">
    <property type="protein sequence ID" value="RCK54501.1"/>
    <property type="molecule type" value="Genomic_DNA"/>
</dbReference>
<feature type="domain" description="CBS" evidence="2">
    <location>
        <begin position="21"/>
        <end position="84"/>
    </location>
</feature>
<proteinExistence type="predicted"/>
<dbReference type="InterPro" id="IPR000644">
    <property type="entry name" value="CBS_dom"/>
</dbReference>
<keyword evidence="1" id="KW-0129">CBS domain</keyword>
<reference evidence="3 4" key="1">
    <citation type="submission" date="2018-06" db="EMBL/GenBank/DDBJ databases">
        <title>Whole genome sequencing of Candida tropicalis (genome annotated by CSBL at Korea University).</title>
        <authorList>
            <person name="Ahn J."/>
        </authorList>
    </citation>
    <scope>NUCLEOTIDE SEQUENCE [LARGE SCALE GENOMIC DNA]</scope>
    <source>
        <strain evidence="3 4">ATCC 20962</strain>
    </source>
</reference>